<proteinExistence type="predicted"/>
<name>A0A0F9F7M6_9ZZZZ</name>
<reference evidence="1" key="1">
    <citation type="journal article" date="2015" name="Nature">
        <title>Complex archaea that bridge the gap between prokaryotes and eukaryotes.</title>
        <authorList>
            <person name="Spang A."/>
            <person name="Saw J.H."/>
            <person name="Jorgensen S.L."/>
            <person name="Zaremba-Niedzwiedzka K."/>
            <person name="Martijn J."/>
            <person name="Lind A.E."/>
            <person name="van Eijk R."/>
            <person name="Schleper C."/>
            <person name="Guy L."/>
            <person name="Ettema T.J."/>
        </authorList>
    </citation>
    <scope>NUCLEOTIDE SEQUENCE</scope>
</reference>
<dbReference type="AlphaFoldDB" id="A0A0F9F7M6"/>
<evidence type="ECO:0000313" key="1">
    <source>
        <dbReference type="EMBL" id="KKL47107.1"/>
    </source>
</evidence>
<gene>
    <name evidence="1" type="ORF">LCGC14_2338810</name>
</gene>
<dbReference type="EMBL" id="LAZR01033788">
    <property type="protein sequence ID" value="KKL47107.1"/>
    <property type="molecule type" value="Genomic_DNA"/>
</dbReference>
<protein>
    <submittedName>
        <fullName evidence="1">Uncharacterized protein</fullName>
    </submittedName>
</protein>
<accession>A0A0F9F7M6</accession>
<comment type="caution">
    <text evidence="1">The sequence shown here is derived from an EMBL/GenBank/DDBJ whole genome shotgun (WGS) entry which is preliminary data.</text>
</comment>
<sequence length="76" mass="9120">MLTNKNEMIRTLEKIWEFYEGEKLAHIEFLRGEHIEDYYTGGGSKQRQKKADEAEIDLDSTRAFMKQIKRVIRRTK</sequence>
<organism evidence="1">
    <name type="scientific">marine sediment metagenome</name>
    <dbReference type="NCBI Taxonomy" id="412755"/>
    <lineage>
        <taxon>unclassified sequences</taxon>
        <taxon>metagenomes</taxon>
        <taxon>ecological metagenomes</taxon>
    </lineage>
</organism>